<organism evidence="1 2">
    <name type="scientific">Flavivirga aquatica</name>
    <dbReference type="NCBI Taxonomy" id="1849968"/>
    <lineage>
        <taxon>Bacteria</taxon>
        <taxon>Pseudomonadati</taxon>
        <taxon>Bacteroidota</taxon>
        <taxon>Flavobacteriia</taxon>
        <taxon>Flavobacteriales</taxon>
        <taxon>Flavobacteriaceae</taxon>
        <taxon>Flavivirga</taxon>
    </lineage>
</organism>
<comment type="caution">
    <text evidence="1">The sequence shown here is derived from an EMBL/GenBank/DDBJ whole genome shotgun (WGS) entry which is preliminary data.</text>
</comment>
<dbReference type="Proteomes" id="UP000095713">
    <property type="component" value="Unassembled WGS sequence"/>
</dbReference>
<protein>
    <submittedName>
        <fullName evidence="1">Uncharacterized protein</fullName>
    </submittedName>
</protein>
<dbReference type="RefSeq" id="WP_069829734.1">
    <property type="nucleotide sequence ID" value="NZ_MDJD01000034.1"/>
</dbReference>
<evidence type="ECO:0000313" key="1">
    <source>
        <dbReference type="EMBL" id="OEK08224.1"/>
    </source>
</evidence>
<proteinExistence type="predicted"/>
<accession>A0A1E5TA29</accession>
<dbReference type="STRING" id="1849968.A8C32_01810"/>
<gene>
    <name evidence="1" type="ORF">A8C32_01810</name>
</gene>
<dbReference type="OrthoDB" id="517253at2"/>
<evidence type="ECO:0000313" key="2">
    <source>
        <dbReference type="Proteomes" id="UP000095713"/>
    </source>
</evidence>
<dbReference type="EMBL" id="MDJD01000034">
    <property type="protein sequence ID" value="OEK08224.1"/>
    <property type="molecule type" value="Genomic_DNA"/>
</dbReference>
<dbReference type="AlphaFoldDB" id="A0A1E5TA29"/>
<name>A0A1E5TA29_9FLAO</name>
<reference evidence="1 2" key="1">
    <citation type="submission" date="2016-05" db="EMBL/GenBank/DDBJ databases">
        <title>Draft Genome Sequence of Algibacter sp. Strain SK-16 Isolated from the Surface Water of Aburatsubo Inlet.</title>
        <authorList>
            <person name="Wong S.-K."/>
            <person name="Yoshizawa S."/>
            <person name="Nakajima Y."/>
            <person name="Ogura Y."/>
            <person name="Tetsuya H."/>
            <person name="Hamasaki K."/>
        </authorList>
    </citation>
    <scope>NUCLEOTIDE SEQUENCE [LARGE SCALE GENOMIC DNA]</scope>
    <source>
        <strain evidence="1 2">SK-16</strain>
    </source>
</reference>
<keyword evidence="2" id="KW-1185">Reference proteome</keyword>
<sequence>MATANRSWNLESFLDSLIVELDKARETLAIKAINKPLTYAVKDVNLEMQLFPSFDGDNVKFITAQPGQEGASKIAIQLGSITDQQIRKTTKEPNTAQDVSIDLIDEIDTDTKNTLRKIGVTSVNDLDKIQKKNVDLLKASNKKVDYGKLASLLNKARRTENPPKVGNVNFNISRSTSTINVEGDNLIFDEKYTPVAVFNGEMVKLTSASKSNLQIQINADKVKEEDNELIVVSDPYTVFKMKLDNNN</sequence>